<dbReference type="Proteomes" id="UP000694551">
    <property type="component" value="Unplaced"/>
</dbReference>
<reference evidence="1" key="1">
    <citation type="submission" date="2025-08" db="UniProtKB">
        <authorList>
            <consortium name="Ensembl"/>
        </authorList>
    </citation>
    <scope>IDENTIFICATION</scope>
</reference>
<keyword evidence="2" id="KW-1185">Reference proteome</keyword>
<dbReference type="Ensembl" id="ENSSOCT00000021888.1">
    <property type="protein sequence ID" value="ENSSOCP00000021356.1"/>
    <property type="gene ID" value="ENSSOCG00000015939.1"/>
</dbReference>
<name>A0A8D0FZQ9_STROC</name>
<dbReference type="AlphaFoldDB" id="A0A8D0FZQ9"/>
<protein>
    <submittedName>
        <fullName evidence="1">Uncharacterized protein</fullName>
    </submittedName>
</protein>
<accession>A0A8D0FZQ9</accession>
<reference evidence="1" key="2">
    <citation type="submission" date="2025-09" db="UniProtKB">
        <authorList>
            <consortium name="Ensembl"/>
        </authorList>
    </citation>
    <scope>IDENTIFICATION</scope>
</reference>
<sequence length="536" mass="60954">MTNQSHQPFEHTITNQIIWPWTDTYYGHTGSMDADLYGTELATAILSNNLTLQTYKWENSSHTWTAKKGDEIQIGCRVFNVNMIISRHPLIQTIRQPPFTQIVIRDKTESKIAQTHCESETCWYAFTATQPVSIVCLEETKSRDQAISFRFALNIQEETTTTTTHAPKETTQTTHTVPTQPTVVLNPRIFEIGPYAIRNTGQQQMLFNPAWSLKQVKLLMQNNVSNIQPACSPFLKTSYEGWTTWLQKQTPHTKRTQRDLTGALGTGLGVLNSIDSEVIMNKLATSINELTSIQRPLRSSLLALGANQWLLSNILPKGEKVNIKDHELITDALSVLQNNLSLALSCIQAQIWMQSIAASIIREGEEGILPTEIRRIIWDSATNFEKKLQSWWNLVNFTYDPITNTATTFILTIYNATIYQIYPVIALGLNHNGTILYPSEHRVWARKVNEKWQTVNLESCIVWEQQGFICEGNAIEAQDICLDTEQNICHFEIHPNENPKTVLIYIGKGCVYLRTVCKFLTVDKVIVETKNYSNLC</sequence>
<evidence type="ECO:0000313" key="1">
    <source>
        <dbReference type="Ensembl" id="ENSSOCP00000021356.1"/>
    </source>
</evidence>
<organism evidence="1 2">
    <name type="scientific">Strix occidentalis caurina</name>
    <name type="common">northern spotted owl</name>
    <dbReference type="NCBI Taxonomy" id="311401"/>
    <lineage>
        <taxon>Eukaryota</taxon>
        <taxon>Metazoa</taxon>
        <taxon>Chordata</taxon>
        <taxon>Craniata</taxon>
        <taxon>Vertebrata</taxon>
        <taxon>Euteleostomi</taxon>
        <taxon>Archelosauria</taxon>
        <taxon>Archosauria</taxon>
        <taxon>Dinosauria</taxon>
        <taxon>Saurischia</taxon>
        <taxon>Theropoda</taxon>
        <taxon>Coelurosauria</taxon>
        <taxon>Aves</taxon>
        <taxon>Neognathae</taxon>
        <taxon>Neoaves</taxon>
        <taxon>Telluraves</taxon>
        <taxon>Strigiformes</taxon>
        <taxon>Strigidae</taxon>
        <taxon>Strix</taxon>
    </lineage>
</organism>
<proteinExistence type="predicted"/>
<evidence type="ECO:0000313" key="2">
    <source>
        <dbReference type="Proteomes" id="UP000694551"/>
    </source>
</evidence>